<dbReference type="InterPro" id="IPR009061">
    <property type="entry name" value="DNA-bd_dom_put_sf"/>
</dbReference>
<dbReference type="PANTHER" id="PTHR30204:SF15">
    <property type="entry name" value="BLL5018 PROTEIN"/>
    <property type="match status" value="1"/>
</dbReference>
<dbReference type="Gene3D" id="1.10.1660.10">
    <property type="match status" value="1"/>
</dbReference>
<dbReference type="SMART" id="SM00422">
    <property type="entry name" value="HTH_MERR"/>
    <property type="match status" value="1"/>
</dbReference>
<feature type="compositionally biased region" description="Low complexity" evidence="2">
    <location>
        <begin position="269"/>
        <end position="278"/>
    </location>
</feature>
<feature type="domain" description="HTH merR-type" evidence="3">
    <location>
        <begin position="10"/>
        <end position="78"/>
    </location>
</feature>
<dbReference type="InterPro" id="IPR000551">
    <property type="entry name" value="MerR-type_HTH_dom"/>
</dbReference>
<dbReference type="PANTHER" id="PTHR30204">
    <property type="entry name" value="REDOX-CYCLING DRUG-SENSING TRANSCRIPTIONAL ACTIVATOR SOXR"/>
    <property type="match status" value="1"/>
</dbReference>
<evidence type="ECO:0000313" key="5">
    <source>
        <dbReference type="Proteomes" id="UP000277498"/>
    </source>
</evidence>
<dbReference type="Proteomes" id="UP000277498">
    <property type="component" value="Unassembled WGS sequence"/>
</dbReference>
<feature type="region of interest" description="Disordered" evidence="2">
    <location>
        <begin position="160"/>
        <end position="197"/>
    </location>
</feature>
<gene>
    <name evidence="4" type="ORF">XINFAN_02948</name>
</gene>
<dbReference type="CDD" id="cd04765">
    <property type="entry name" value="HTH_MlrA-like_sg2"/>
    <property type="match status" value="1"/>
</dbReference>
<keyword evidence="5" id="KW-1185">Reference proteome</keyword>
<dbReference type="Pfam" id="PF13411">
    <property type="entry name" value="MerR_1"/>
    <property type="match status" value="1"/>
</dbReference>
<dbReference type="InterPro" id="IPR047057">
    <property type="entry name" value="MerR_fam"/>
</dbReference>
<feature type="region of interest" description="Disordered" evidence="2">
    <location>
        <begin position="225"/>
        <end position="296"/>
    </location>
</feature>
<dbReference type="RefSeq" id="WP_233352227.1">
    <property type="nucleotide sequence ID" value="NZ_UXAW01000086.1"/>
</dbReference>
<evidence type="ECO:0000256" key="2">
    <source>
        <dbReference type="SAM" id="MobiDB-lite"/>
    </source>
</evidence>
<evidence type="ECO:0000256" key="1">
    <source>
        <dbReference type="ARBA" id="ARBA00023125"/>
    </source>
</evidence>
<proteinExistence type="predicted"/>
<dbReference type="SUPFAM" id="SSF46955">
    <property type="entry name" value="Putative DNA-binding domain"/>
    <property type="match status" value="1"/>
</dbReference>
<dbReference type="EMBL" id="UXAW01000086">
    <property type="protein sequence ID" value="VDC31560.1"/>
    <property type="molecule type" value="Genomic_DNA"/>
</dbReference>
<dbReference type="AlphaFoldDB" id="A0A3P5XL64"/>
<name>A0A3P5XL64_9RHOB</name>
<dbReference type="PROSITE" id="PS50937">
    <property type="entry name" value="HTH_MERR_2"/>
    <property type="match status" value="1"/>
</dbReference>
<accession>A0A3P5XL64</accession>
<organism evidence="4 5">
    <name type="scientific">Pseudogemmobacter humi</name>
    <dbReference type="NCBI Taxonomy" id="2483812"/>
    <lineage>
        <taxon>Bacteria</taxon>
        <taxon>Pseudomonadati</taxon>
        <taxon>Pseudomonadota</taxon>
        <taxon>Alphaproteobacteria</taxon>
        <taxon>Rhodobacterales</taxon>
        <taxon>Paracoccaceae</taxon>
        <taxon>Pseudogemmobacter</taxon>
    </lineage>
</organism>
<protein>
    <submittedName>
        <fullName evidence="4">MerR family regulatory protein</fullName>
    </submittedName>
</protein>
<sequence length="344" mass="36626">MHKSPEAFRTISEVAEALETPAHVLRFWETRFPQIRPVKRAGGRRYYRPSDVALLSGIKRLLHEEGMTIRGVQKVLREQGIRHVAGLGHEVTPEEEALEAAMPERLDAEPDPVSPEQAGEATVHALRSALGESADTADSDAAETGQSARVIAFPLDTTKETEVPDHDPRQIAFPGFEPEDELVQPVEAPETTAEEEEAPFAFDVPHDADPLPAPVTRLDLPAAATAPATGAADELRAEEQDDPAAEATALSFRAAGGRRTKTDADPDTEATAALGPDTPADPPAPGSADEAPPLPAATIAARLRALPPGRLADRHEALSALSQHIAALRARLSQQSAPPQRSGL</sequence>
<evidence type="ECO:0000313" key="4">
    <source>
        <dbReference type="EMBL" id="VDC31560.1"/>
    </source>
</evidence>
<dbReference type="GO" id="GO:0003677">
    <property type="term" value="F:DNA binding"/>
    <property type="evidence" value="ECO:0007669"/>
    <property type="project" value="UniProtKB-KW"/>
</dbReference>
<keyword evidence="1" id="KW-0238">DNA-binding</keyword>
<reference evidence="4 5" key="1">
    <citation type="submission" date="2018-11" db="EMBL/GenBank/DDBJ databases">
        <authorList>
            <person name="Criscuolo A."/>
        </authorList>
    </citation>
    <scope>NUCLEOTIDE SEQUENCE [LARGE SCALE GENOMIC DNA]</scope>
    <source>
        <strain evidence="4">ACIP111625</strain>
    </source>
</reference>
<dbReference type="GO" id="GO:0003700">
    <property type="term" value="F:DNA-binding transcription factor activity"/>
    <property type="evidence" value="ECO:0007669"/>
    <property type="project" value="InterPro"/>
</dbReference>
<evidence type="ECO:0000259" key="3">
    <source>
        <dbReference type="PROSITE" id="PS50937"/>
    </source>
</evidence>
<feature type="compositionally biased region" description="Basic and acidic residues" evidence="2">
    <location>
        <begin position="160"/>
        <end position="169"/>
    </location>
</feature>